<gene>
    <name evidence="6" type="ORF">FA10DRAFT_248952</name>
</gene>
<dbReference type="OrthoDB" id="265955at2759"/>
<proteinExistence type="inferred from homology"/>
<keyword evidence="7" id="KW-1185">Reference proteome</keyword>
<dbReference type="EMBL" id="KZ819634">
    <property type="protein sequence ID" value="PWN94296.1"/>
    <property type="molecule type" value="Genomic_DNA"/>
</dbReference>
<dbReference type="PANTHER" id="PTHR21737:SF4">
    <property type="entry name" value="SPLICING FACTOR CACTIN"/>
    <property type="match status" value="1"/>
</dbReference>
<dbReference type="Proteomes" id="UP000245768">
    <property type="component" value="Unassembled WGS sequence"/>
</dbReference>
<dbReference type="PANTHER" id="PTHR21737">
    <property type="entry name" value="POLYGLUTAMINE BINDING PROTEIN 1/MARVEL MEMBRANE-ASSOCIATING DOMAIN CONTAINING 3"/>
    <property type="match status" value="1"/>
</dbReference>
<evidence type="ECO:0000256" key="2">
    <source>
        <dbReference type="ARBA" id="ARBA00034534"/>
    </source>
</evidence>
<evidence type="ECO:0000259" key="5">
    <source>
        <dbReference type="Pfam" id="PF10312"/>
    </source>
</evidence>
<feature type="compositionally biased region" description="Basic and acidic residues" evidence="3">
    <location>
        <begin position="191"/>
        <end position="209"/>
    </location>
</feature>
<name>A0A316YZ21_9BASI</name>
<feature type="compositionally biased region" description="Basic and acidic residues" evidence="3">
    <location>
        <begin position="1"/>
        <end position="50"/>
    </location>
</feature>
<feature type="compositionally biased region" description="Basic and acidic residues" evidence="3">
    <location>
        <begin position="114"/>
        <end position="124"/>
    </location>
</feature>
<dbReference type="STRING" id="215250.A0A316YZ21"/>
<feature type="region of interest" description="Disordered" evidence="3">
    <location>
        <begin position="264"/>
        <end position="288"/>
    </location>
</feature>
<comment type="similarity">
    <text evidence="1">Belongs to the CACTIN family.</text>
</comment>
<organism evidence="6 7">
    <name type="scientific">Acaromyces ingoldii</name>
    <dbReference type="NCBI Taxonomy" id="215250"/>
    <lineage>
        <taxon>Eukaryota</taxon>
        <taxon>Fungi</taxon>
        <taxon>Dikarya</taxon>
        <taxon>Basidiomycota</taxon>
        <taxon>Ustilaginomycotina</taxon>
        <taxon>Exobasidiomycetes</taxon>
        <taxon>Exobasidiales</taxon>
        <taxon>Cryptobasidiaceae</taxon>
        <taxon>Acaromyces</taxon>
    </lineage>
</organism>
<dbReference type="GeneID" id="37041426"/>
<evidence type="ECO:0000259" key="4">
    <source>
        <dbReference type="Pfam" id="PF09732"/>
    </source>
</evidence>
<dbReference type="FunCoup" id="A0A316YZ21">
    <property type="interactions" value="598"/>
</dbReference>
<dbReference type="InterPro" id="IPR019134">
    <property type="entry name" value="Cactin_C"/>
</dbReference>
<dbReference type="InParanoid" id="A0A316YZ21"/>
<dbReference type="Pfam" id="PF09732">
    <property type="entry name" value="CactinC_cactus"/>
    <property type="match status" value="1"/>
</dbReference>
<dbReference type="GO" id="GO:0005681">
    <property type="term" value="C:spliceosomal complex"/>
    <property type="evidence" value="ECO:0007669"/>
    <property type="project" value="TreeGrafter"/>
</dbReference>
<feature type="domain" description="Splicing factor cactin central" evidence="5">
    <location>
        <begin position="208"/>
        <end position="427"/>
    </location>
</feature>
<sequence length="647" mass="77083">MERGSSSRHDREYRSGDRDKDRERERDRDGRRSHRYDEEDRRTSKRRSYDSEDEEEERRRRRRRESRDASDSEDDRERRHRRKKEKSTSHNRRETSEERAIRKEAKKSSKKSHRNAEDEAEKRAKAAETLYYAADANPFNDDNISQKFRWGKKEERERKMGLTPGEARRRDEDRRREAEEEIKRLIQKRVEREKEQAIKEEEEGRKARMAESAAMSEWVAKEDDFYLEQSRRRAVIRVREQRAKPIDILAINLKWVDPHRGRRRAKVTQEDGEEKEVVHPADEDDEENDASLEIDLEEPYLIFESLGLEDTEELENDIQMYLSLEKDEQNLDFWRAMVVVCEERLSELREEAGQASTAPGIRSRLEPSVKADMSEMLSTKSYDELVKLQGQVRGKLQSGEPVDVEYWEALLKSILVWRAKAKLRDMHEVVISNRLEYLKRRQKEDAARREALGLPSAEEEKAQREQERRKRLEAAASSTIEVEGSGEPDGLGMFETEAGKDLDEDEDVFNVAEDLGRRETYDWEDKFRPRKPRYFNRVHTGYEWNKYNQTHYDTDNPPPKVVQGYKFNIFYPDLIDKSKPPTYRIINERGNDETSLIVFEAGPPYETIGFRIVKKPWNMSHRRGFRASFERGVLQLHFNFQRQFYRK</sequence>
<dbReference type="InterPro" id="IPR018816">
    <property type="entry name" value="Cactin_central"/>
</dbReference>
<reference evidence="6" key="1">
    <citation type="journal article" date="2018" name="Mol. Biol. Evol.">
        <title>Broad Genomic Sampling Reveals a Smut Pathogenic Ancestry of the Fungal Clade Ustilaginomycotina.</title>
        <authorList>
            <person name="Kijpornyongpan T."/>
            <person name="Mondo S.J."/>
            <person name="Barry K."/>
            <person name="Sandor L."/>
            <person name="Lee J."/>
            <person name="Lipzen A."/>
            <person name="Pangilinan J."/>
            <person name="LaButti K."/>
            <person name="Hainaut M."/>
            <person name="Henrissat B."/>
            <person name="Grigoriev I.V."/>
            <person name="Spatafora J.W."/>
            <person name="Aime M.C."/>
        </authorList>
    </citation>
    <scope>NUCLEOTIDE SEQUENCE [LARGE SCALE GENOMIC DNA]</scope>
    <source>
        <strain evidence="6">MCA 4198</strain>
    </source>
</reference>
<feature type="compositionally biased region" description="Basic and acidic residues" evidence="3">
    <location>
        <begin position="151"/>
        <end position="176"/>
    </location>
</feature>
<evidence type="ECO:0000256" key="1">
    <source>
        <dbReference type="ARBA" id="ARBA00006895"/>
    </source>
</evidence>
<feature type="region of interest" description="Disordered" evidence="3">
    <location>
        <begin position="191"/>
        <end position="214"/>
    </location>
</feature>
<dbReference type="AlphaFoldDB" id="A0A316YZ21"/>
<dbReference type="SMART" id="SM01050">
    <property type="entry name" value="CactinC_cactus"/>
    <property type="match status" value="1"/>
</dbReference>
<feature type="region of interest" description="Disordered" evidence="3">
    <location>
        <begin position="1"/>
        <end position="124"/>
    </location>
</feature>
<protein>
    <recommendedName>
        <fullName evidence="2">Splicing factor Cactin</fullName>
    </recommendedName>
</protein>
<feature type="compositionally biased region" description="Basic and acidic residues" evidence="3">
    <location>
        <begin position="458"/>
        <end position="473"/>
    </location>
</feature>
<evidence type="ECO:0000313" key="7">
    <source>
        <dbReference type="Proteomes" id="UP000245768"/>
    </source>
</evidence>
<evidence type="ECO:0000256" key="3">
    <source>
        <dbReference type="SAM" id="MobiDB-lite"/>
    </source>
</evidence>
<feature type="region of interest" description="Disordered" evidence="3">
    <location>
        <begin position="448"/>
        <end position="491"/>
    </location>
</feature>
<feature type="domain" description="Splicing factor Cactin C-terminal" evidence="4">
    <location>
        <begin position="523"/>
        <end position="647"/>
    </location>
</feature>
<accession>A0A316YZ21</accession>
<evidence type="ECO:0000313" key="6">
    <source>
        <dbReference type="EMBL" id="PWN94296.1"/>
    </source>
</evidence>
<dbReference type="Pfam" id="PF10312">
    <property type="entry name" value="Cactin_mid"/>
    <property type="match status" value="1"/>
</dbReference>
<dbReference type="GO" id="GO:0045292">
    <property type="term" value="P:mRNA cis splicing, via spliceosome"/>
    <property type="evidence" value="ECO:0007669"/>
    <property type="project" value="TreeGrafter"/>
</dbReference>
<dbReference type="GO" id="GO:0005737">
    <property type="term" value="C:cytoplasm"/>
    <property type="evidence" value="ECO:0007669"/>
    <property type="project" value="TreeGrafter"/>
</dbReference>
<feature type="region of interest" description="Disordered" evidence="3">
    <location>
        <begin position="137"/>
        <end position="176"/>
    </location>
</feature>
<feature type="compositionally biased region" description="Basic and acidic residues" evidence="3">
    <location>
        <begin position="86"/>
        <end position="107"/>
    </location>
</feature>
<dbReference type="RefSeq" id="XP_025381494.1">
    <property type="nucleotide sequence ID" value="XM_025519510.1"/>
</dbReference>